<dbReference type="SUPFAM" id="SSF47598">
    <property type="entry name" value="Ribbon-helix-helix"/>
    <property type="match status" value="1"/>
</dbReference>
<accession>A0A662DB44</accession>
<dbReference type="GO" id="GO:0006355">
    <property type="term" value="P:regulation of DNA-templated transcription"/>
    <property type="evidence" value="ECO:0007669"/>
    <property type="project" value="InterPro"/>
</dbReference>
<comment type="caution">
    <text evidence="1">The sequence shown here is derived from an EMBL/GenBank/DDBJ whole genome shotgun (WGS) entry which is preliminary data.</text>
</comment>
<reference evidence="1 2" key="1">
    <citation type="submission" date="2018-06" db="EMBL/GenBank/DDBJ databases">
        <title>Extensive metabolic versatility and redundancy in microbially diverse, dynamic hydrothermal sediments.</title>
        <authorList>
            <person name="Dombrowski N."/>
            <person name="Teske A."/>
            <person name="Baker B.J."/>
        </authorList>
    </citation>
    <scope>NUCLEOTIDE SEQUENCE [LARGE SCALE GENOMIC DNA]</scope>
    <source>
        <strain evidence="1">B3_G15</strain>
    </source>
</reference>
<gene>
    <name evidence="1" type="ORF">DRJ04_07840</name>
</gene>
<dbReference type="Proteomes" id="UP000280417">
    <property type="component" value="Unassembled WGS sequence"/>
</dbReference>
<dbReference type="InterPro" id="IPR010985">
    <property type="entry name" value="Ribbon_hlx_hlx"/>
</dbReference>
<proteinExistence type="predicted"/>
<dbReference type="EMBL" id="QMQA01000240">
    <property type="protein sequence ID" value="RLE11551.1"/>
    <property type="molecule type" value="Genomic_DNA"/>
</dbReference>
<sequence length="70" mass="8125">MKETKVTIKIPRELYEKLSMMIEGTGFSSVTEFIVFVMRSLASGKVEEEDRLTAAEIRIVRERLKRLGYL</sequence>
<evidence type="ECO:0000313" key="1">
    <source>
        <dbReference type="EMBL" id="RLE11551.1"/>
    </source>
</evidence>
<dbReference type="AlphaFoldDB" id="A0A662DB44"/>
<evidence type="ECO:0000313" key="2">
    <source>
        <dbReference type="Proteomes" id="UP000280417"/>
    </source>
</evidence>
<name>A0A662DB44_UNCAE</name>
<organism evidence="1 2">
    <name type="scientific">Aerophobetes bacterium</name>
    <dbReference type="NCBI Taxonomy" id="2030807"/>
    <lineage>
        <taxon>Bacteria</taxon>
        <taxon>Candidatus Aerophobota</taxon>
    </lineage>
</organism>
<protein>
    <submittedName>
        <fullName evidence="1">CopG family transcriptional regulator</fullName>
    </submittedName>
</protein>